<dbReference type="InterPro" id="IPR050091">
    <property type="entry name" value="PKS_NRPS_Biosynth_Enz"/>
</dbReference>
<dbReference type="GO" id="GO:1901336">
    <property type="term" value="P:lactone biosynthetic process"/>
    <property type="evidence" value="ECO:0007669"/>
    <property type="project" value="UniProtKB-ARBA"/>
</dbReference>
<dbReference type="InParanoid" id="Q0U8H6"/>
<dbReference type="Gene3D" id="3.40.50.720">
    <property type="entry name" value="NAD(P)-binding Rossmann-like Domain"/>
    <property type="match status" value="1"/>
</dbReference>
<dbReference type="FunFam" id="3.40.50.720:FF:000209">
    <property type="entry name" value="Polyketide synthase Pks12"/>
    <property type="match status" value="1"/>
</dbReference>
<dbReference type="SUPFAM" id="SSF51735">
    <property type="entry name" value="NAD(P)-binding Rossmann-fold domains"/>
    <property type="match status" value="2"/>
</dbReference>
<dbReference type="GO" id="GO:0008270">
    <property type="term" value="F:zinc ion binding"/>
    <property type="evidence" value="ECO:0007669"/>
    <property type="project" value="InterPro"/>
</dbReference>
<dbReference type="InterPro" id="IPR057326">
    <property type="entry name" value="KR_dom"/>
</dbReference>
<dbReference type="GO" id="GO:0044550">
    <property type="term" value="P:secondary metabolite biosynthetic process"/>
    <property type="evidence" value="ECO:0007669"/>
    <property type="project" value="UniProtKB-ARBA"/>
</dbReference>
<dbReference type="eggNOG" id="KOG1202">
    <property type="taxonomic scope" value="Eukaryota"/>
</dbReference>
<dbReference type="AlphaFoldDB" id="Q0U8H6"/>
<dbReference type="HOGENOM" id="CLU_000022_38_3_1"/>
<dbReference type="SMART" id="SM00822">
    <property type="entry name" value="PKS_KR"/>
    <property type="match status" value="1"/>
</dbReference>
<dbReference type="Gene3D" id="1.10.1200.10">
    <property type="entry name" value="ACP-like"/>
    <property type="match status" value="1"/>
</dbReference>
<dbReference type="InterPro" id="IPR036291">
    <property type="entry name" value="NAD(P)-bd_dom_sf"/>
</dbReference>
<dbReference type="KEGG" id="pno:SNOG_11938"/>
<dbReference type="PANTHER" id="PTHR43775">
    <property type="entry name" value="FATTY ACID SYNTHASE"/>
    <property type="match status" value="1"/>
</dbReference>
<keyword evidence="3" id="KW-0808">Transferase</keyword>
<name>Q0U8H6_PHANO</name>
<dbReference type="InterPro" id="IPR013968">
    <property type="entry name" value="PKS_KR"/>
</dbReference>
<evidence type="ECO:0000313" key="8">
    <source>
        <dbReference type="Proteomes" id="UP000001055"/>
    </source>
</evidence>
<dbReference type="InterPro" id="IPR002364">
    <property type="entry name" value="Quin_OxRdtase/zeta-crystal_CS"/>
</dbReference>
<protein>
    <submittedName>
        <fullName evidence="7">Uncharacterized protein</fullName>
    </submittedName>
</protein>
<evidence type="ECO:0000259" key="5">
    <source>
        <dbReference type="SMART" id="SM00822"/>
    </source>
</evidence>
<dbReference type="InterPro" id="IPR013149">
    <property type="entry name" value="ADH-like_C"/>
</dbReference>
<keyword evidence="4" id="KW-0511">Multifunctional enzyme</keyword>
<dbReference type="VEuPathDB" id="FungiDB:JI435_439150"/>
<evidence type="ECO:0000313" key="7">
    <source>
        <dbReference type="EMBL" id="EAT80350.2"/>
    </source>
</evidence>
<keyword evidence="1" id="KW-0596">Phosphopantetheine</keyword>
<evidence type="ECO:0000256" key="2">
    <source>
        <dbReference type="ARBA" id="ARBA00022553"/>
    </source>
</evidence>
<dbReference type="InterPro" id="IPR020843">
    <property type="entry name" value="ER"/>
</dbReference>
<dbReference type="PANTHER" id="PTHR43775:SF29">
    <property type="entry name" value="ASPERFURANONE POLYKETIDE SYNTHASE AFOG-RELATED"/>
    <property type="match status" value="1"/>
</dbReference>
<dbReference type="Gene3D" id="3.90.180.10">
    <property type="entry name" value="Medium-chain alcohol dehydrogenases, catalytic domain"/>
    <property type="match status" value="1"/>
</dbReference>
<dbReference type="Pfam" id="PF08659">
    <property type="entry name" value="KR"/>
    <property type="match status" value="1"/>
</dbReference>
<dbReference type="SUPFAM" id="SSF47336">
    <property type="entry name" value="ACP-like"/>
    <property type="match status" value="1"/>
</dbReference>
<gene>
    <name evidence="7" type="ORF">SNOG_11938</name>
</gene>
<organism evidence="7 8">
    <name type="scientific">Phaeosphaeria nodorum (strain SN15 / ATCC MYA-4574 / FGSC 10173)</name>
    <name type="common">Glume blotch fungus</name>
    <name type="synonym">Parastagonospora nodorum</name>
    <dbReference type="NCBI Taxonomy" id="321614"/>
    <lineage>
        <taxon>Eukaryota</taxon>
        <taxon>Fungi</taxon>
        <taxon>Dikarya</taxon>
        <taxon>Ascomycota</taxon>
        <taxon>Pezizomycotina</taxon>
        <taxon>Dothideomycetes</taxon>
        <taxon>Pleosporomycetidae</taxon>
        <taxon>Pleosporales</taxon>
        <taxon>Pleosporineae</taxon>
        <taxon>Phaeosphaeriaceae</taxon>
        <taxon>Parastagonospora</taxon>
    </lineage>
</organism>
<accession>Q0U8H6</accession>
<dbReference type="EMBL" id="CH445345">
    <property type="protein sequence ID" value="EAT80350.2"/>
    <property type="molecule type" value="Genomic_DNA"/>
</dbReference>
<dbReference type="GO" id="GO:0016740">
    <property type="term" value="F:transferase activity"/>
    <property type="evidence" value="ECO:0007669"/>
    <property type="project" value="UniProtKB-KW"/>
</dbReference>
<dbReference type="InterPro" id="IPR036736">
    <property type="entry name" value="ACP-like_sf"/>
</dbReference>
<keyword evidence="2" id="KW-0597">Phosphoprotein</keyword>
<evidence type="ECO:0000259" key="6">
    <source>
        <dbReference type="SMART" id="SM00829"/>
    </source>
</evidence>
<evidence type="ECO:0000256" key="4">
    <source>
        <dbReference type="ARBA" id="ARBA00023268"/>
    </source>
</evidence>
<dbReference type="Proteomes" id="UP000001055">
    <property type="component" value="Unassembled WGS sequence"/>
</dbReference>
<dbReference type="GeneID" id="5979080"/>
<dbReference type="CDD" id="cd05195">
    <property type="entry name" value="enoyl_red"/>
    <property type="match status" value="1"/>
</dbReference>
<dbReference type="RefSeq" id="XP_001802172.1">
    <property type="nucleotide sequence ID" value="XM_001802120.1"/>
</dbReference>
<proteinExistence type="predicted"/>
<sequence length="534" mass="58993">MLFDVAAAIPAVYYTAICSLDHIAHFKQGESILIHAGAGGVGQAAIQLTKIRGAKVFVTVGNESKRQLLKETYRLTDSQIFYSRNNTFAEDIRNATDGRGVDVVLNSLAGELLKETWDCIAPFGRFVDIGKADIIANNVLPMGPFDCNVTFSAVDLVVVHEQAKPLMKTIMQDVLRLFEKHPHLHEPKPLHIFAPSRIEEAMRYLQGGKNTASAIWQRTSSAVGWVAWAVRSYAGWLAVAPGTSYYLLFLGTEGKPNALKFIKEIEDMGVKVTAPACDITNMKLLENTLQQASKEMPPIKVCIQAAMALRNLHELLPADMDFFILLSSFCEIDGNLGQCNYSAGNTFEDALARYLASKGQKAVSVDLALIAEAGWANQNYRVVTESLRAGHGGVKQEQLMAMLDALFSPEELYRITQDDRLAWMTKPLFNNLLRIGEARLDTHATVDKNEDGFVDYLALVKAAATLEEAGEVVVQGLVQKLAKSLSLPPENLDVEKPAFVLGVDSLIAVEVRYWFMKRLRVKVAVFNIMKKQPC</sequence>
<dbReference type="Pfam" id="PF00107">
    <property type="entry name" value="ADH_zinc_N"/>
    <property type="match status" value="1"/>
</dbReference>
<feature type="domain" description="Enoyl reductase (ER)" evidence="6">
    <location>
        <begin position="1"/>
        <end position="211"/>
    </location>
</feature>
<dbReference type="SMART" id="SM00829">
    <property type="entry name" value="PKS_ER"/>
    <property type="match status" value="1"/>
</dbReference>
<evidence type="ECO:0000256" key="1">
    <source>
        <dbReference type="ARBA" id="ARBA00022450"/>
    </source>
</evidence>
<dbReference type="GO" id="GO:0016491">
    <property type="term" value="F:oxidoreductase activity"/>
    <property type="evidence" value="ECO:0007669"/>
    <property type="project" value="InterPro"/>
</dbReference>
<reference evidence="8" key="1">
    <citation type="journal article" date="2007" name="Plant Cell">
        <title>Dothideomycete-plant interactions illuminated by genome sequencing and EST analysis of the wheat pathogen Stagonospora nodorum.</title>
        <authorList>
            <person name="Hane J.K."/>
            <person name="Lowe R.G."/>
            <person name="Solomon P.S."/>
            <person name="Tan K.C."/>
            <person name="Schoch C.L."/>
            <person name="Spatafora J.W."/>
            <person name="Crous P.W."/>
            <person name="Kodira C."/>
            <person name="Birren B.W."/>
            <person name="Galagan J.E."/>
            <person name="Torriani S.F."/>
            <person name="McDonald B.A."/>
            <person name="Oliver R.P."/>
        </authorList>
    </citation>
    <scope>NUCLEOTIDE SEQUENCE [LARGE SCALE GENOMIC DNA]</scope>
    <source>
        <strain evidence="8">SN15 / ATCC MYA-4574 / FGSC 10173</strain>
    </source>
</reference>
<dbReference type="PROSITE" id="PS01162">
    <property type="entry name" value="QOR_ZETA_CRYSTAL"/>
    <property type="match status" value="1"/>
</dbReference>
<feature type="domain" description="Ketoreductase" evidence="5">
    <location>
        <begin position="229"/>
        <end position="373"/>
    </location>
</feature>
<dbReference type="STRING" id="321614.Q0U8H6"/>
<evidence type="ECO:0000256" key="3">
    <source>
        <dbReference type="ARBA" id="ARBA00022679"/>
    </source>
</evidence>